<protein>
    <recommendedName>
        <fullName evidence="8">tRNA N6-adenosine threonylcarbamoyltransferase</fullName>
        <ecNumber evidence="8">2.3.1.234</ecNumber>
    </recommendedName>
    <alternativeName>
        <fullName evidence="8">N6-L-threonylcarbamoyladenine synthase</fullName>
        <shortName evidence="8">t(6)A synthase</shortName>
    </alternativeName>
    <alternativeName>
        <fullName evidence="8">t(6)A37 threonylcarbamoyladenosine biosynthesis protein TsaD</fullName>
    </alternativeName>
    <alternativeName>
        <fullName evidence="8">tRNA threonylcarbamoyladenosine biosynthesis protein TsaD</fullName>
    </alternativeName>
</protein>
<dbReference type="GO" id="GO:0002949">
    <property type="term" value="P:tRNA threonylcarbamoyladenosine modification"/>
    <property type="evidence" value="ECO:0007669"/>
    <property type="project" value="UniProtKB-UniRule"/>
</dbReference>
<dbReference type="InterPro" id="IPR000905">
    <property type="entry name" value="Gcp-like_dom"/>
</dbReference>
<dbReference type="EC" id="2.3.1.234" evidence="8"/>
<dbReference type="InterPro" id="IPR017860">
    <property type="entry name" value="Peptidase_M22_CS"/>
</dbReference>
<evidence type="ECO:0000313" key="11">
    <source>
        <dbReference type="Proteomes" id="UP000031518"/>
    </source>
</evidence>
<organism evidence="10 11">
    <name type="scientific">Pyrinomonas methylaliphatogenes</name>
    <dbReference type="NCBI Taxonomy" id="454194"/>
    <lineage>
        <taxon>Bacteria</taxon>
        <taxon>Pseudomonadati</taxon>
        <taxon>Acidobacteriota</taxon>
        <taxon>Blastocatellia</taxon>
        <taxon>Blastocatellales</taxon>
        <taxon>Pyrinomonadaceae</taxon>
        <taxon>Pyrinomonas</taxon>
    </lineage>
</organism>
<feature type="binding site" evidence="8">
    <location>
        <position position="167"/>
    </location>
    <ligand>
        <name>substrate</name>
    </ligand>
</feature>
<keyword evidence="11" id="KW-1185">Reference proteome</keyword>
<dbReference type="SUPFAM" id="SSF53067">
    <property type="entry name" value="Actin-like ATPase domain"/>
    <property type="match status" value="1"/>
</dbReference>
<dbReference type="InterPro" id="IPR017861">
    <property type="entry name" value="KAE1/TsaD"/>
</dbReference>
<feature type="binding site" evidence="8">
    <location>
        <position position="280"/>
    </location>
    <ligand>
        <name>substrate</name>
    </ligand>
</feature>
<dbReference type="FunFam" id="3.30.420.40:FF:000012">
    <property type="entry name" value="tRNA N6-adenosine threonylcarbamoyltransferase"/>
    <property type="match status" value="1"/>
</dbReference>
<dbReference type="NCBIfam" id="TIGR00329">
    <property type="entry name" value="gcp_kae1"/>
    <property type="match status" value="1"/>
</dbReference>
<dbReference type="GO" id="GO:0061711">
    <property type="term" value="F:tRNA N(6)-L-threonylcarbamoyladenine synthase activity"/>
    <property type="evidence" value="ECO:0007669"/>
    <property type="project" value="UniProtKB-EC"/>
</dbReference>
<feature type="binding site" evidence="8">
    <location>
        <position position="111"/>
    </location>
    <ligand>
        <name>Fe cation</name>
        <dbReference type="ChEBI" id="CHEBI:24875"/>
    </ligand>
</feature>
<dbReference type="PROSITE" id="PS01016">
    <property type="entry name" value="GLYCOPROTEASE"/>
    <property type="match status" value="1"/>
</dbReference>
<comment type="similarity">
    <text evidence="8">Belongs to the KAE1 / TsaD family.</text>
</comment>
<dbReference type="OrthoDB" id="9806197at2"/>
<reference evidence="10 11" key="1">
    <citation type="submission" date="2013-12" db="EMBL/GenBank/DDBJ databases">
        <authorList>
            <person name="Stott M."/>
        </authorList>
    </citation>
    <scope>NUCLEOTIDE SEQUENCE [LARGE SCALE GENOMIC DNA]</scope>
    <source>
        <strain evidence="10 11">K22</strain>
    </source>
</reference>
<evidence type="ECO:0000256" key="4">
    <source>
        <dbReference type="ARBA" id="ARBA00022723"/>
    </source>
</evidence>
<proteinExistence type="inferred from homology"/>
<comment type="catalytic activity">
    <reaction evidence="7 8">
        <text>L-threonylcarbamoyladenylate + adenosine(37) in tRNA = N(6)-L-threonylcarbamoyladenosine(37) in tRNA + AMP + H(+)</text>
        <dbReference type="Rhea" id="RHEA:37059"/>
        <dbReference type="Rhea" id="RHEA-COMP:10162"/>
        <dbReference type="Rhea" id="RHEA-COMP:10163"/>
        <dbReference type="ChEBI" id="CHEBI:15378"/>
        <dbReference type="ChEBI" id="CHEBI:73682"/>
        <dbReference type="ChEBI" id="CHEBI:74411"/>
        <dbReference type="ChEBI" id="CHEBI:74418"/>
        <dbReference type="ChEBI" id="CHEBI:456215"/>
        <dbReference type="EC" id="2.3.1.234"/>
    </reaction>
</comment>
<keyword evidence="6 8" id="KW-0012">Acyltransferase</keyword>
<dbReference type="HAMAP" id="MF_01445">
    <property type="entry name" value="TsaD"/>
    <property type="match status" value="1"/>
</dbReference>
<dbReference type="PANTHER" id="PTHR11735:SF6">
    <property type="entry name" value="TRNA N6-ADENOSINE THREONYLCARBAMOYLTRANSFERASE, MITOCHONDRIAL"/>
    <property type="match status" value="1"/>
</dbReference>
<dbReference type="GO" id="GO:0005737">
    <property type="term" value="C:cytoplasm"/>
    <property type="evidence" value="ECO:0007669"/>
    <property type="project" value="UniProtKB-SubCell"/>
</dbReference>
<reference evidence="10 11" key="2">
    <citation type="submission" date="2015-01" db="EMBL/GenBank/DDBJ databases">
        <title>Complete genome sequence of Pyrinomonas methylaliphatogenes type strain K22T.</title>
        <authorList>
            <person name="Lee K.C.Y."/>
            <person name="Power J.F."/>
            <person name="Dunfield P.F."/>
            <person name="Morgan X.C."/>
            <person name="Huttenhower C."/>
            <person name="Stott M.B."/>
        </authorList>
    </citation>
    <scope>NUCLEOTIDE SEQUENCE [LARGE SCALE GENOMIC DNA]</scope>
    <source>
        <strain evidence="10 11">K22</strain>
    </source>
</reference>
<feature type="binding site" evidence="8">
    <location>
        <position position="180"/>
    </location>
    <ligand>
        <name>substrate</name>
    </ligand>
</feature>
<sequence>MLVLGIETSCDETAAAVVRDCKELVSSVISSQTDVHKRFGGVVPELASREHLERIEPIVEEAMGRAQVGFDEIDGIAVTVGPGLIGSLLVGLCYAKGLAYALGRPIVGVNHLEGHIYSVVFDNPPVEHPALALIVSGGHTHMFYVPRPGQYKIVARTRDDAAGEAYDKVAKMLGLGYPGGPIIERLAREGDPRAVRFSLPKISDRRPDFSFSGLKTAVSKYVRETGLQPVKEGETPSQAIKDLAASFQDVVIRSLVSTTERVAAEHQPKTLIVAGGVACNMALREAMSAMAERLGIPVYFPSRHLSTDNAAMIAAAGSVKLAAGERAGLDLNADVSLRLQNIEVEDDELRRRVRYRL</sequence>
<comment type="function">
    <text evidence="8">Required for the formation of a threonylcarbamoyl group on adenosine at position 37 (t(6)A37) in tRNAs that read codons beginning with adenine. Is involved in the transfer of the threonylcarbamoyl moiety of threonylcarbamoyl-AMP (TC-AMP) to the N6 group of A37, together with TsaE and TsaB. TsaD likely plays a direct catalytic role in this reaction.</text>
</comment>
<keyword evidence="10" id="KW-0378">Hydrolase</keyword>
<feature type="binding site" evidence="8">
    <location>
        <position position="115"/>
    </location>
    <ligand>
        <name>Fe cation</name>
        <dbReference type="ChEBI" id="CHEBI:24875"/>
    </ligand>
</feature>
<dbReference type="GO" id="GO:0016787">
    <property type="term" value="F:hydrolase activity"/>
    <property type="evidence" value="ECO:0007669"/>
    <property type="project" value="UniProtKB-KW"/>
</dbReference>
<keyword evidence="1 8" id="KW-0963">Cytoplasm</keyword>
<keyword evidence="5 8" id="KW-0408">Iron</keyword>
<feature type="binding site" evidence="8">
    <location>
        <position position="184"/>
    </location>
    <ligand>
        <name>substrate</name>
    </ligand>
</feature>
<keyword evidence="4 8" id="KW-0479">Metal-binding</keyword>
<evidence type="ECO:0000256" key="1">
    <source>
        <dbReference type="ARBA" id="ARBA00022490"/>
    </source>
</evidence>
<evidence type="ECO:0000256" key="5">
    <source>
        <dbReference type="ARBA" id="ARBA00023004"/>
    </source>
</evidence>
<dbReference type="Proteomes" id="UP000031518">
    <property type="component" value="Unassembled WGS sequence"/>
</dbReference>
<dbReference type="AlphaFoldDB" id="A0A0B6WYY3"/>
<comment type="subcellular location">
    <subcellularLocation>
        <location evidence="8">Cytoplasm</location>
    </subcellularLocation>
</comment>
<dbReference type="Pfam" id="PF00814">
    <property type="entry name" value="TsaD"/>
    <property type="match status" value="1"/>
</dbReference>
<evidence type="ECO:0000259" key="9">
    <source>
        <dbReference type="Pfam" id="PF00814"/>
    </source>
</evidence>
<evidence type="ECO:0000256" key="7">
    <source>
        <dbReference type="ARBA" id="ARBA00048117"/>
    </source>
</evidence>
<dbReference type="InterPro" id="IPR043129">
    <property type="entry name" value="ATPase_NBD"/>
</dbReference>
<name>A0A0B6WYY3_9BACT</name>
<dbReference type="NCBIfam" id="TIGR03723">
    <property type="entry name" value="T6A_TsaD_YgjD"/>
    <property type="match status" value="1"/>
</dbReference>
<feature type="binding site" evidence="8">
    <location>
        <begin position="134"/>
        <end position="138"/>
    </location>
    <ligand>
        <name>substrate</name>
    </ligand>
</feature>
<evidence type="ECO:0000313" key="10">
    <source>
        <dbReference type="EMBL" id="CDM66311.1"/>
    </source>
</evidence>
<feature type="domain" description="Gcp-like" evidence="9">
    <location>
        <begin position="23"/>
        <end position="314"/>
    </location>
</feature>
<gene>
    <name evidence="8" type="primary">tsaD</name>
    <name evidence="10" type="ORF">PYK22_02338</name>
</gene>
<dbReference type="CDD" id="cd24133">
    <property type="entry name" value="ASKHA_NBD_TsaD_bac"/>
    <property type="match status" value="1"/>
</dbReference>
<dbReference type="InterPro" id="IPR022450">
    <property type="entry name" value="TsaD"/>
</dbReference>
<evidence type="ECO:0000256" key="6">
    <source>
        <dbReference type="ARBA" id="ARBA00023315"/>
    </source>
</evidence>
<dbReference type="PANTHER" id="PTHR11735">
    <property type="entry name" value="TRNA N6-ADENOSINE THREONYLCARBAMOYLTRANSFERASE"/>
    <property type="match status" value="1"/>
</dbReference>
<evidence type="ECO:0000256" key="2">
    <source>
        <dbReference type="ARBA" id="ARBA00022679"/>
    </source>
</evidence>
<dbReference type="GO" id="GO:0005506">
    <property type="term" value="F:iron ion binding"/>
    <property type="evidence" value="ECO:0007669"/>
    <property type="project" value="UniProtKB-UniRule"/>
</dbReference>
<dbReference type="STRING" id="454194.PYK22_02338"/>
<dbReference type="FunFam" id="3.30.420.40:FF:000040">
    <property type="entry name" value="tRNA N6-adenosine threonylcarbamoyltransferase"/>
    <property type="match status" value="1"/>
</dbReference>
<dbReference type="PRINTS" id="PR00789">
    <property type="entry name" value="OSIALOPTASE"/>
</dbReference>
<evidence type="ECO:0000256" key="8">
    <source>
        <dbReference type="HAMAP-Rule" id="MF_01445"/>
    </source>
</evidence>
<keyword evidence="3 8" id="KW-0819">tRNA processing</keyword>
<dbReference type="Gene3D" id="3.30.420.40">
    <property type="match status" value="2"/>
</dbReference>
<feature type="binding site" evidence="8">
    <location>
        <position position="308"/>
    </location>
    <ligand>
        <name>Fe cation</name>
        <dbReference type="ChEBI" id="CHEBI:24875"/>
    </ligand>
</feature>
<accession>A0A0B6WYY3</accession>
<evidence type="ECO:0000256" key="3">
    <source>
        <dbReference type="ARBA" id="ARBA00022694"/>
    </source>
</evidence>
<keyword evidence="2 8" id="KW-0808">Transferase</keyword>
<comment type="cofactor">
    <cofactor evidence="8">
        <name>Fe(2+)</name>
        <dbReference type="ChEBI" id="CHEBI:29033"/>
    </cofactor>
    <text evidence="8">Binds 1 Fe(2+) ion per subunit.</text>
</comment>
<dbReference type="EMBL" id="CBXV010000008">
    <property type="protein sequence ID" value="CDM66311.1"/>
    <property type="molecule type" value="Genomic_DNA"/>
</dbReference>
<dbReference type="RefSeq" id="WP_041977499.1">
    <property type="nucleotide sequence ID" value="NZ_CBXV010000008.1"/>
</dbReference>